<gene>
    <name evidence="2" type="ORF">OOU_Y34scaffold00790g28</name>
</gene>
<proteinExistence type="predicted"/>
<accession>A0AA97NQ18</accession>
<dbReference type="AlphaFoldDB" id="A0AA97NQ18"/>
<protein>
    <submittedName>
        <fullName evidence="2">Uncharacterized protein</fullName>
    </submittedName>
</protein>
<name>A0AA97NQ18_PYRO3</name>
<evidence type="ECO:0000313" key="2">
    <source>
        <dbReference type="EMBL" id="ELQ34200.1"/>
    </source>
</evidence>
<evidence type="ECO:0000256" key="1">
    <source>
        <dbReference type="SAM" id="MobiDB-lite"/>
    </source>
</evidence>
<organism evidence="2">
    <name type="scientific">Pyricularia oryzae (strain Y34)</name>
    <name type="common">Rice blast fungus</name>
    <name type="synonym">Magnaporthe oryzae</name>
    <dbReference type="NCBI Taxonomy" id="1143189"/>
    <lineage>
        <taxon>Eukaryota</taxon>
        <taxon>Fungi</taxon>
        <taxon>Dikarya</taxon>
        <taxon>Ascomycota</taxon>
        <taxon>Pezizomycotina</taxon>
        <taxon>Sordariomycetes</taxon>
        <taxon>Sordariomycetidae</taxon>
        <taxon>Magnaporthales</taxon>
        <taxon>Pyriculariaceae</taxon>
        <taxon>Pyricularia</taxon>
    </lineage>
</organism>
<dbReference type="EMBL" id="JH793103">
    <property type="protein sequence ID" value="ELQ34200.1"/>
    <property type="molecule type" value="Genomic_DNA"/>
</dbReference>
<feature type="compositionally biased region" description="Polar residues" evidence="1">
    <location>
        <begin position="239"/>
        <end position="250"/>
    </location>
</feature>
<sequence length="260" mass="28520">MPRSSDRTAAGHRSLELKSANNNLLEPVEFLELNYQVISPDRSNKGLEKETGKPDLGLREAYEGTLRRINAISGGGNSTKWIKPRQGGAERRKGTLRKVKPRHLTALDIWVNPRWTGGLPSYSKTEIGQGFPARAVAEFSHEQSHLASDREPPARKPFGQAPLVFALTTTELCLAPPFSLFVFQGWAEHKSLDHRDFQKPQAKGTPPSHAGAEPPSQSHPISQPDRAGTPARGPGMHTHMSSSAHQQSVAIITMLKRGQP</sequence>
<reference evidence="2" key="1">
    <citation type="journal article" date="2012" name="PLoS Genet.">
        <title>Comparative analysis of the genomes of two field isolates of the rice blast fungus Magnaporthe oryzae.</title>
        <authorList>
            <person name="Xue M."/>
            <person name="Yang J."/>
            <person name="Li Z."/>
            <person name="Hu S."/>
            <person name="Yao N."/>
            <person name="Dean R.A."/>
            <person name="Zhao W."/>
            <person name="Shen M."/>
            <person name="Zhang H."/>
            <person name="Li C."/>
            <person name="Liu L."/>
            <person name="Cao L."/>
            <person name="Xu X."/>
            <person name="Xing Y."/>
            <person name="Hsiang T."/>
            <person name="Zhang Z."/>
            <person name="Xu J.R."/>
            <person name="Peng Y.L."/>
        </authorList>
    </citation>
    <scope>NUCLEOTIDE SEQUENCE</scope>
    <source>
        <strain evidence="2">Y34</strain>
    </source>
</reference>
<feature type="region of interest" description="Disordered" evidence="1">
    <location>
        <begin position="197"/>
        <end position="260"/>
    </location>
</feature>
<dbReference type="Proteomes" id="UP000011086">
    <property type="component" value="Unassembled WGS sequence"/>
</dbReference>